<sequence>MKKTCEASQRSEKWRSIIYSTGYIGSKYLNITYSVKKCVIKIYIATPEIINFLCYYVYSYLFQWNDNVNINYPAEYEIGDIVFTCIGAALFGQISAASNCWSNHVGIIIGHNGEDFLVAESRVPLSTITTLSRFIKRSSNQRYAIKRLDAGLTEQQKQRIVEQVPSRLRKLYHTGFKYESSRQFCSKFVFDIYKEALCIPVGEIETFGELLNSNPNAKLTFWKFWFLGSIPWERKTVTPASLWHHPGLVLIHAEGVETPQPELTEAV</sequence>
<accession>A0A2X3KBS3</accession>
<dbReference type="Gene3D" id="3.90.1720.10">
    <property type="entry name" value="endopeptidase domain like (from Nostoc punctiforme)"/>
    <property type="match status" value="1"/>
</dbReference>
<dbReference type="AlphaFoldDB" id="A0A2X3KBS3"/>
<dbReference type="EMBL" id="UARW01000010">
    <property type="protein sequence ID" value="SQD04384.1"/>
    <property type="molecule type" value="Genomic_DNA"/>
</dbReference>
<organism evidence="1 2">
    <name type="scientific">Escherichia coli</name>
    <dbReference type="NCBI Taxonomy" id="562"/>
    <lineage>
        <taxon>Bacteria</taxon>
        <taxon>Pseudomonadati</taxon>
        <taxon>Pseudomonadota</taxon>
        <taxon>Gammaproteobacteria</taxon>
        <taxon>Enterobacterales</taxon>
        <taxon>Enterobacteriaceae</taxon>
        <taxon>Escherichia</taxon>
    </lineage>
</organism>
<dbReference type="SUPFAM" id="SSF54001">
    <property type="entry name" value="Cysteine proteinases"/>
    <property type="match status" value="1"/>
</dbReference>
<dbReference type="STRING" id="585034.ECIAI1_1949"/>
<proteinExistence type="predicted"/>
<name>A0A2X3KBS3_ECOLX</name>
<dbReference type="Proteomes" id="UP000250991">
    <property type="component" value="Unassembled WGS sequence"/>
</dbReference>
<protein>
    <submittedName>
        <fullName evidence="1">Protein</fullName>
    </submittedName>
</protein>
<dbReference type="NCBIfam" id="NF008547">
    <property type="entry name" value="PRK11470.1"/>
    <property type="match status" value="1"/>
</dbReference>
<dbReference type="Pfam" id="PF05708">
    <property type="entry name" value="Peptidase_C92"/>
    <property type="match status" value="1"/>
</dbReference>
<evidence type="ECO:0000313" key="2">
    <source>
        <dbReference type="Proteomes" id="UP000250991"/>
    </source>
</evidence>
<evidence type="ECO:0000313" key="1">
    <source>
        <dbReference type="EMBL" id="SQD04384.1"/>
    </source>
</evidence>
<reference evidence="1 2" key="1">
    <citation type="submission" date="2018-06" db="EMBL/GenBank/DDBJ databases">
        <authorList>
            <consortium name="Pathogen Informatics"/>
            <person name="Doyle S."/>
        </authorList>
    </citation>
    <scope>NUCLEOTIDE SEQUENCE [LARGE SCALE GENOMIC DNA]</scope>
    <source>
        <strain evidence="1 2">NCTC8009</strain>
    </source>
</reference>
<dbReference type="InterPro" id="IPR024453">
    <property type="entry name" value="Peptidase_C92"/>
</dbReference>
<gene>
    <name evidence="1" type="primary">yebB</name>
    <name evidence="1" type="ORF">NCTC8009_04899</name>
</gene>
<dbReference type="InterPro" id="IPR038765">
    <property type="entry name" value="Papain-like_cys_pep_sf"/>
</dbReference>